<evidence type="ECO:0000256" key="1">
    <source>
        <dbReference type="SAM" id="MobiDB-lite"/>
    </source>
</evidence>
<accession>A0A914R1M8</accession>
<keyword evidence="2" id="KW-1185">Reference proteome</keyword>
<protein>
    <submittedName>
        <fullName evidence="3">Uncharacterized protein</fullName>
    </submittedName>
</protein>
<reference evidence="3" key="1">
    <citation type="submission" date="2022-11" db="UniProtKB">
        <authorList>
            <consortium name="WormBaseParasite"/>
        </authorList>
    </citation>
    <scope>IDENTIFICATION</scope>
</reference>
<name>A0A914R1M8_9BILA</name>
<evidence type="ECO:0000313" key="3">
    <source>
        <dbReference type="WBParaSite" id="PDA_v2.g531.t1"/>
    </source>
</evidence>
<dbReference type="Proteomes" id="UP000887578">
    <property type="component" value="Unplaced"/>
</dbReference>
<feature type="region of interest" description="Disordered" evidence="1">
    <location>
        <begin position="1"/>
        <end position="53"/>
    </location>
</feature>
<feature type="compositionally biased region" description="Basic residues" evidence="1">
    <location>
        <begin position="20"/>
        <end position="36"/>
    </location>
</feature>
<dbReference type="WBParaSite" id="PDA_v2.g531.t1">
    <property type="protein sequence ID" value="PDA_v2.g531.t1"/>
    <property type="gene ID" value="PDA_v2.g531"/>
</dbReference>
<sequence length="491" mass="56722">MVHFKENEAIIDPNKPSTSGKRKKTTTRKKDVKKKKTENDEVEENEEQPTTSKTKAVRKSWSFIWKQLLDERNVSEEKQKAIKIDFISEKLSTEIVEKYMQDQTRNGCIIVKLPFKGLTNLKQIIKAVRCSDDIYKPDGNYKFTKTCNNDDCVQINHWDVSLKYENAARRHRVSKKTIKEYEDVPEEETFELVQYLMRGIDQQIQGKVRERTTAIATELMVDFQMDAAQLVEMLSRNECNHVEGFVPIICMCPSHYTLFDEGRIQIDPAPIIPANPYPTELVINAVSHDFIDLEPVDSSNLQSSELRTPEIITVFHDDANASSVFNEAEYGDDVAEESDEQIGKYIEQECEIIDQQFAEIDENGFITIDYDQYQRCLSNWSCTHATNPPHNVSYLGTVHDHWLPESEENIIAAQTNKRDPAPIVINFSKNKKNQETALQSLEPFMNNHYVVVGKIQTWIEEEMIDENTLSEILEKPEFKVVKTLLEDLKVI</sequence>
<dbReference type="AlphaFoldDB" id="A0A914R1M8"/>
<evidence type="ECO:0000313" key="2">
    <source>
        <dbReference type="Proteomes" id="UP000887578"/>
    </source>
</evidence>
<organism evidence="2 3">
    <name type="scientific">Panagrolaimus davidi</name>
    <dbReference type="NCBI Taxonomy" id="227884"/>
    <lineage>
        <taxon>Eukaryota</taxon>
        <taxon>Metazoa</taxon>
        <taxon>Ecdysozoa</taxon>
        <taxon>Nematoda</taxon>
        <taxon>Chromadorea</taxon>
        <taxon>Rhabditida</taxon>
        <taxon>Tylenchina</taxon>
        <taxon>Panagrolaimomorpha</taxon>
        <taxon>Panagrolaimoidea</taxon>
        <taxon>Panagrolaimidae</taxon>
        <taxon>Panagrolaimus</taxon>
    </lineage>
</organism>
<proteinExistence type="predicted"/>